<dbReference type="RefSeq" id="WP_095511075.1">
    <property type="nucleotide sequence ID" value="NZ_MQWD01000001.1"/>
</dbReference>
<dbReference type="OrthoDB" id="9805623at2"/>
<dbReference type="AlphaFoldDB" id="A0A271J2B8"/>
<gene>
    <name evidence="3" type="ORF">BSZ37_13665</name>
</gene>
<keyword evidence="1" id="KW-0812">Transmembrane</keyword>
<dbReference type="Proteomes" id="UP000216339">
    <property type="component" value="Unassembled WGS sequence"/>
</dbReference>
<evidence type="ECO:0000256" key="1">
    <source>
        <dbReference type="SAM" id="Phobius"/>
    </source>
</evidence>
<accession>A0A271J2B8</accession>
<proteinExistence type="predicted"/>
<feature type="transmembrane region" description="Helical" evidence="1">
    <location>
        <begin position="260"/>
        <end position="283"/>
    </location>
</feature>
<protein>
    <submittedName>
        <fullName evidence="3">Nucleoside recognition protein</fullName>
    </submittedName>
</protein>
<keyword evidence="4" id="KW-1185">Reference proteome</keyword>
<evidence type="ECO:0000313" key="4">
    <source>
        <dbReference type="Proteomes" id="UP000216339"/>
    </source>
</evidence>
<evidence type="ECO:0000259" key="2">
    <source>
        <dbReference type="Pfam" id="PF07670"/>
    </source>
</evidence>
<sequence length="336" mass="35619">MLNYIWAGLIIISLVFALAADTRDLLQDTYRNDAPLPVRVEFDRPYDAEAPRQPARLVIDSTAFQAFYGLDEGAPEASYEARVRRTESGGLELVLADAEAALPAPLDAIRDATNPGEGILQGELVGLRLAPDGAAATGGLRFLPVRFVKLGAITAAAIEFAEVAVTIAIGLIGVLVLFLGLSRIAEDAGIIHALVKLVRPVLGPLFPEIPKDHPAMGMIALNMAANMFGLGNAATPFGIKAMEEMQELNQTPDTATNSMAMFLAINTASVQLIPPVTLIAIIGLETNNVYFPILFTTAGSLAIAIVATKLLQRLPRYRATDPARLDADAAPTPDAA</sequence>
<dbReference type="EMBL" id="MQWD01000001">
    <property type="protein sequence ID" value="PAP77408.1"/>
    <property type="molecule type" value="Genomic_DNA"/>
</dbReference>
<feature type="transmembrane region" description="Helical" evidence="1">
    <location>
        <begin position="218"/>
        <end position="239"/>
    </location>
</feature>
<dbReference type="Pfam" id="PF07670">
    <property type="entry name" value="Gate"/>
    <property type="match status" value="1"/>
</dbReference>
<keyword evidence="1" id="KW-1133">Transmembrane helix</keyword>
<reference evidence="3 4" key="1">
    <citation type="submission" date="2016-11" db="EMBL/GenBank/DDBJ databases">
        <title>Study of marine rhodopsin-containing bacteria.</title>
        <authorList>
            <person name="Yoshizawa S."/>
            <person name="Kumagai Y."/>
            <person name="Kogure K."/>
        </authorList>
    </citation>
    <scope>NUCLEOTIDE SEQUENCE [LARGE SCALE GENOMIC DNA]</scope>
    <source>
        <strain evidence="3 4">SAORIC-28</strain>
    </source>
</reference>
<name>A0A271J2B8_9BACT</name>
<feature type="domain" description="Nucleoside transporter/FeoB GTPase Gate" evidence="2">
    <location>
        <begin position="169"/>
        <end position="278"/>
    </location>
</feature>
<evidence type="ECO:0000313" key="3">
    <source>
        <dbReference type="EMBL" id="PAP77408.1"/>
    </source>
</evidence>
<feature type="transmembrane region" description="Helical" evidence="1">
    <location>
        <begin position="163"/>
        <end position="181"/>
    </location>
</feature>
<keyword evidence="1" id="KW-0472">Membrane</keyword>
<feature type="transmembrane region" description="Helical" evidence="1">
    <location>
        <begin position="289"/>
        <end position="308"/>
    </location>
</feature>
<dbReference type="InterPro" id="IPR011642">
    <property type="entry name" value="Gate_dom"/>
</dbReference>
<comment type="caution">
    <text evidence="3">The sequence shown here is derived from an EMBL/GenBank/DDBJ whole genome shotgun (WGS) entry which is preliminary data.</text>
</comment>
<organism evidence="3 4">
    <name type="scientific">Rubrivirga marina</name>
    <dbReference type="NCBI Taxonomy" id="1196024"/>
    <lineage>
        <taxon>Bacteria</taxon>
        <taxon>Pseudomonadati</taxon>
        <taxon>Rhodothermota</taxon>
        <taxon>Rhodothermia</taxon>
        <taxon>Rhodothermales</taxon>
        <taxon>Rubricoccaceae</taxon>
        <taxon>Rubrivirga</taxon>
    </lineage>
</organism>